<evidence type="ECO:0000313" key="2">
    <source>
        <dbReference type="EMBL" id="TVZ04605.1"/>
    </source>
</evidence>
<reference evidence="2 3" key="1">
    <citation type="submission" date="2018-11" db="EMBL/GenBank/DDBJ databases">
        <title>Trebonia kvetii gen.nov., sp.nov., a novel acidophilic actinobacterium, and proposal of the new actinobacterial family Treboniaceae fam. nov.</title>
        <authorList>
            <person name="Rapoport D."/>
            <person name="Sagova-Mareckova M."/>
            <person name="Sedlacek I."/>
            <person name="Provaznik J."/>
            <person name="Kralova S."/>
            <person name="Pavlinic D."/>
            <person name="Benes V."/>
            <person name="Kopecky J."/>
        </authorList>
    </citation>
    <scope>NUCLEOTIDE SEQUENCE [LARGE SCALE GENOMIC DNA]</scope>
    <source>
        <strain evidence="2 3">15Tr583</strain>
    </source>
</reference>
<dbReference type="CDD" id="cd02972">
    <property type="entry name" value="DsbA_family"/>
    <property type="match status" value="1"/>
</dbReference>
<feature type="region of interest" description="Disordered" evidence="1">
    <location>
        <begin position="218"/>
        <end position="240"/>
    </location>
</feature>
<name>A0A6P2C2A1_9ACTN</name>
<dbReference type="Pfam" id="PF22234">
    <property type="entry name" value="Rv2466c-like"/>
    <property type="match status" value="1"/>
</dbReference>
<comment type="caution">
    <text evidence="2">The sequence shown here is derived from an EMBL/GenBank/DDBJ whole genome shotgun (WGS) entry which is preliminary data.</text>
</comment>
<dbReference type="Gene3D" id="3.40.30.10">
    <property type="entry name" value="Glutaredoxin"/>
    <property type="match status" value="1"/>
</dbReference>
<dbReference type="Proteomes" id="UP000460272">
    <property type="component" value="Unassembled WGS sequence"/>
</dbReference>
<dbReference type="InterPro" id="IPR036249">
    <property type="entry name" value="Thioredoxin-like_sf"/>
</dbReference>
<dbReference type="OrthoDB" id="4125991at2"/>
<evidence type="ECO:0000256" key="1">
    <source>
        <dbReference type="SAM" id="MobiDB-lite"/>
    </source>
</evidence>
<dbReference type="AlphaFoldDB" id="A0A6P2C2A1"/>
<evidence type="ECO:0008006" key="4">
    <source>
        <dbReference type="Google" id="ProtNLM"/>
    </source>
</evidence>
<proteinExistence type="predicted"/>
<keyword evidence="3" id="KW-1185">Reference proteome</keyword>
<dbReference type="RefSeq" id="WP_145854720.1">
    <property type="nucleotide sequence ID" value="NZ_RPFW01000003.1"/>
</dbReference>
<dbReference type="EMBL" id="RPFW01000003">
    <property type="protein sequence ID" value="TVZ04605.1"/>
    <property type="molecule type" value="Genomic_DNA"/>
</dbReference>
<organism evidence="2 3">
    <name type="scientific">Trebonia kvetii</name>
    <dbReference type="NCBI Taxonomy" id="2480626"/>
    <lineage>
        <taxon>Bacteria</taxon>
        <taxon>Bacillati</taxon>
        <taxon>Actinomycetota</taxon>
        <taxon>Actinomycetes</taxon>
        <taxon>Streptosporangiales</taxon>
        <taxon>Treboniaceae</taxon>
        <taxon>Trebonia</taxon>
    </lineage>
</organism>
<dbReference type="InterPro" id="IPR053977">
    <property type="entry name" value="Rv2466c-like"/>
</dbReference>
<evidence type="ECO:0000313" key="3">
    <source>
        <dbReference type="Proteomes" id="UP000460272"/>
    </source>
</evidence>
<accession>A0A6P2C2A1</accession>
<protein>
    <recommendedName>
        <fullName evidence="4">DSBA-like thioredoxin domain-containing protein</fullName>
    </recommendedName>
</protein>
<gene>
    <name evidence="2" type="ORF">EAS64_19860</name>
</gene>
<dbReference type="SUPFAM" id="SSF52833">
    <property type="entry name" value="Thioredoxin-like"/>
    <property type="match status" value="1"/>
</dbReference>
<sequence length="240" mass="26268">MTEPDVHFYFDPVCPFAWMTSKWVRMVAAQRDYTVDWRFISLRLINSAVDYDSHFPAGYEEGHTSGLRLLRVAARVRAEQGRSAVGPFYEAVSSEIFDAPGAAELTPATRGSRAFLEPLLAAARLPAGLSGALDDTRWDEEIRAEGDEARSLTGRDVGTPIIHFSPPGGAAFFGPVISRLPGPDEAVRLWDHVTALAAFPGFAELKRSLRERPQLHSFGVDPGMAGAEEDWHAGSRKTAS</sequence>